<keyword evidence="10" id="KW-1185">Reference proteome</keyword>
<keyword evidence="2 5" id="KW-0694">RNA-binding</keyword>
<dbReference type="Gene3D" id="2.40.240.10">
    <property type="entry name" value="Ribosomal Protein L25, Chain P"/>
    <property type="match status" value="1"/>
</dbReference>
<dbReference type="PANTHER" id="PTHR33284">
    <property type="entry name" value="RIBOSOMAL PROTEIN L25/GLN-TRNA SYNTHETASE, ANTI-CODON-BINDING DOMAIN-CONTAINING PROTEIN"/>
    <property type="match status" value="1"/>
</dbReference>
<evidence type="ECO:0000256" key="4">
    <source>
        <dbReference type="ARBA" id="ARBA00023274"/>
    </source>
</evidence>
<feature type="domain" description="Large ribosomal subunit protein bL25 beta" evidence="8">
    <location>
        <begin position="100"/>
        <end position="178"/>
    </location>
</feature>
<dbReference type="SUPFAM" id="SSF50715">
    <property type="entry name" value="Ribosomal protein L25-like"/>
    <property type="match status" value="1"/>
</dbReference>
<evidence type="ECO:0000256" key="6">
    <source>
        <dbReference type="SAM" id="MobiDB-lite"/>
    </source>
</evidence>
<proteinExistence type="inferred from homology"/>
<dbReference type="NCBIfam" id="TIGR00731">
    <property type="entry name" value="bL25_bact_ctc"/>
    <property type="match status" value="1"/>
</dbReference>
<sequence>MAANEIRLDAEARTEFGKGAARRIRRDHKIPAVLYGHGTDPVHLTLPGHETMLALKNPNAILTIVLEGGENLALAKDVQRDPIKPVIDHVDLVIVRRGEKVTVDVVVHVEGEAAPETNVIVENGTLSVEADAMSIPESLTVSVEGLEAGSQVLAKDVELPSGVSLAADEELLVVNVTQQISEEEMEAELAEAEAEAGIEHEESDEEAAEREAAEGEEGEGDGESEGSDDEGDSDKE</sequence>
<gene>
    <name evidence="5" type="primary">rplY</name>
    <name evidence="5" type="synonym">ctc</name>
    <name evidence="9" type="ORF">G9U51_07740</name>
</gene>
<dbReference type="AlphaFoldDB" id="A0A967EAA0"/>
<dbReference type="InterPro" id="IPR011035">
    <property type="entry name" value="Ribosomal_bL25/Gln-tRNA_synth"/>
</dbReference>
<comment type="similarity">
    <text evidence="5">Belongs to the bacterial ribosomal protein bL25 family. CTC subfamily.</text>
</comment>
<dbReference type="InterPro" id="IPR020056">
    <property type="entry name" value="Rbsml_bL25/Gln-tRNA_synth_N"/>
</dbReference>
<dbReference type="InterPro" id="IPR037121">
    <property type="entry name" value="Ribosomal_bL25_C"/>
</dbReference>
<dbReference type="GO" id="GO:0008097">
    <property type="term" value="F:5S rRNA binding"/>
    <property type="evidence" value="ECO:0007669"/>
    <property type="project" value="InterPro"/>
</dbReference>
<keyword evidence="4 5" id="KW-0687">Ribonucleoprotein</keyword>
<dbReference type="GO" id="GO:0022625">
    <property type="term" value="C:cytosolic large ribosomal subunit"/>
    <property type="evidence" value="ECO:0007669"/>
    <property type="project" value="TreeGrafter"/>
</dbReference>
<comment type="function">
    <text evidence="5">This is one of the proteins that binds to the 5S RNA in the ribosome where it forms part of the central protuberance.</text>
</comment>
<keyword evidence="3 5" id="KW-0689">Ribosomal protein</keyword>
<dbReference type="CDD" id="cd00495">
    <property type="entry name" value="Ribosomal_L25_TL5_CTC"/>
    <property type="match status" value="1"/>
</dbReference>
<dbReference type="Gene3D" id="2.170.120.20">
    <property type="entry name" value="Ribosomal protein L25, beta domain"/>
    <property type="match status" value="1"/>
</dbReference>
<dbReference type="RefSeq" id="WP_166195622.1">
    <property type="nucleotide sequence ID" value="NZ_JAAOIV010000004.1"/>
</dbReference>
<name>A0A967EAA0_9MICO</name>
<dbReference type="PANTHER" id="PTHR33284:SF1">
    <property type="entry name" value="RIBOSOMAL PROTEIN L25_GLN-TRNA SYNTHETASE, ANTI-CODON-BINDING DOMAIN-CONTAINING PROTEIN"/>
    <property type="match status" value="1"/>
</dbReference>
<dbReference type="InterPro" id="IPR020057">
    <property type="entry name" value="Ribosomal_bL25_b-dom"/>
</dbReference>
<evidence type="ECO:0000313" key="10">
    <source>
        <dbReference type="Proteomes" id="UP000744769"/>
    </source>
</evidence>
<dbReference type="Proteomes" id="UP000744769">
    <property type="component" value="Unassembled WGS sequence"/>
</dbReference>
<protein>
    <recommendedName>
        <fullName evidence="5">Large ribosomal subunit protein bL25</fullName>
    </recommendedName>
    <alternativeName>
        <fullName evidence="5">General stress protein CTC</fullName>
    </alternativeName>
</protein>
<evidence type="ECO:0000259" key="8">
    <source>
        <dbReference type="Pfam" id="PF14693"/>
    </source>
</evidence>
<organism evidence="9 10">
    <name type="scientific">Metallococcus carri</name>
    <dbReference type="NCBI Taxonomy" id="1656884"/>
    <lineage>
        <taxon>Bacteria</taxon>
        <taxon>Bacillati</taxon>
        <taxon>Actinomycetota</taxon>
        <taxon>Actinomycetes</taxon>
        <taxon>Micrococcales</taxon>
        <taxon>Dermacoccaceae</taxon>
        <taxon>Metallococcus</taxon>
    </lineage>
</organism>
<dbReference type="GO" id="GO:0003735">
    <property type="term" value="F:structural constituent of ribosome"/>
    <property type="evidence" value="ECO:0007669"/>
    <property type="project" value="InterPro"/>
</dbReference>
<keyword evidence="1 5" id="KW-0699">rRNA-binding</keyword>
<comment type="caution">
    <text evidence="9">The sequence shown here is derived from an EMBL/GenBank/DDBJ whole genome shotgun (WGS) entry which is preliminary data.</text>
</comment>
<evidence type="ECO:0000256" key="3">
    <source>
        <dbReference type="ARBA" id="ARBA00022980"/>
    </source>
</evidence>
<feature type="domain" description="Large ribosomal subunit protein bL25 L25" evidence="7">
    <location>
        <begin position="8"/>
        <end position="92"/>
    </location>
</feature>
<evidence type="ECO:0000256" key="1">
    <source>
        <dbReference type="ARBA" id="ARBA00022730"/>
    </source>
</evidence>
<dbReference type="EMBL" id="JAAOIV010000004">
    <property type="protein sequence ID" value="NHN55669.1"/>
    <property type="molecule type" value="Genomic_DNA"/>
</dbReference>
<evidence type="ECO:0000256" key="2">
    <source>
        <dbReference type="ARBA" id="ARBA00022884"/>
    </source>
</evidence>
<comment type="subunit">
    <text evidence="5">Part of the 50S ribosomal subunit; part of the 5S rRNA/L5/L18/L25 subcomplex. Contacts the 5S rRNA. Binds to the 5S rRNA independently of L5 and L18.</text>
</comment>
<dbReference type="GO" id="GO:0006412">
    <property type="term" value="P:translation"/>
    <property type="evidence" value="ECO:0007669"/>
    <property type="project" value="UniProtKB-UniRule"/>
</dbReference>
<dbReference type="Pfam" id="PF14693">
    <property type="entry name" value="Ribosomal_TL5_C"/>
    <property type="match status" value="1"/>
</dbReference>
<dbReference type="InterPro" id="IPR020930">
    <property type="entry name" value="Ribosomal_uL5_bac-type"/>
</dbReference>
<reference evidence="9" key="1">
    <citation type="submission" date="2020-03" db="EMBL/GenBank/DDBJ databases">
        <title>Draft sequencing of Calidifontibacter sp. DB0510.</title>
        <authorList>
            <person name="Kim D.-U."/>
        </authorList>
    </citation>
    <scope>NUCLEOTIDE SEQUENCE</scope>
    <source>
        <strain evidence="9">DB0510</strain>
    </source>
</reference>
<dbReference type="InterPro" id="IPR001021">
    <property type="entry name" value="Ribosomal_bL25_long"/>
</dbReference>
<dbReference type="NCBIfam" id="NF004131">
    <property type="entry name" value="PRK05618.2-1"/>
    <property type="match status" value="1"/>
</dbReference>
<accession>A0A967EAA0</accession>
<dbReference type="Pfam" id="PF01386">
    <property type="entry name" value="Ribosomal_L25p"/>
    <property type="match status" value="1"/>
</dbReference>
<feature type="region of interest" description="Disordered" evidence="6">
    <location>
        <begin position="183"/>
        <end position="236"/>
    </location>
</feature>
<evidence type="ECO:0000313" key="9">
    <source>
        <dbReference type="EMBL" id="NHN55669.1"/>
    </source>
</evidence>
<dbReference type="InterPro" id="IPR029751">
    <property type="entry name" value="Ribosomal_L25_dom"/>
</dbReference>
<dbReference type="HAMAP" id="MF_01334">
    <property type="entry name" value="Ribosomal_bL25_CTC"/>
    <property type="match status" value="1"/>
</dbReference>
<evidence type="ECO:0000256" key="5">
    <source>
        <dbReference type="HAMAP-Rule" id="MF_01334"/>
    </source>
</evidence>
<evidence type="ECO:0000259" key="7">
    <source>
        <dbReference type="Pfam" id="PF01386"/>
    </source>
</evidence>